<dbReference type="Proteomes" id="UP000757232">
    <property type="component" value="Unassembled WGS sequence"/>
</dbReference>
<name>A0A9Q5HV44_SANBA</name>
<sequence>MSKVATVCIVFIALVAIFGVNLWILDRRRRNEENDYEMQLVPNEETAEIRQHVNCIFPDPDVPSSSAEAIDKAGISVQESREKGIWEVIDL</sequence>
<keyword evidence="2" id="KW-1185">Reference proteome</keyword>
<reference evidence="1" key="1">
    <citation type="submission" date="2016-06" db="EMBL/GenBank/DDBJ databases">
        <title>Draft Genome sequence of the fungus Inonotus baumii.</title>
        <authorList>
            <person name="Zhu H."/>
            <person name="Lin W."/>
        </authorList>
    </citation>
    <scope>NUCLEOTIDE SEQUENCE</scope>
    <source>
        <strain evidence="1">821</strain>
    </source>
</reference>
<dbReference type="AlphaFoldDB" id="A0A9Q5HV44"/>
<dbReference type="EMBL" id="LNZH02000202">
    <property type="protein sequence ID" value="OCB86429.1"/>
    <property type="molecule type" value="Genomic_DNA"/>
</dbReference>
<comment type="caution">
    <text evidence="1">The sequence shown here is derived from an EMBL/GenBank/DDBJ whole genome shotgun (WGS) entry which is preliminary data.</text>
</comment>
<evidence type="ECO:0000313" key="2">
    <source>
        <dbReference type="Proteomes" id="UP000757232"/>
    </source>
</evidence>
<protein>
    <submittedName>
        <fullName evidence="1">Uncharacterized protein</fullName>
    </submittedName>
</protein>
<accession>A0A9Q5HV44</accession>
<evidence type="ECO:0000313" key="1">
    <source>
        <dbReference type="EMBL" id="OCB86429.1"/>
    </source>
</evidence>
<gene>
    <name evidence="1" type="ORF">A7U60_g6550</name>
</gene>
<organism evidence="1 2">
    <name type="scientific">Sanghuangporus baumii</name>
    <name type="common">Phellinus baumii</name>
    <dbReference type="NCBI Taxonomy" id="108892"/>
    <lineage>
        <taxon>Eukaryota</taxon>
        <taxon>Fungi</taxon>
        <taxon>Dikarya</taxon>
        <taxon>Basidiomycota</taxon>
        <taxon>Agaricomycotina</taxon>
        <taxon>Agaricomycetes</taxon>
        <taxon>Hymenochaetales</taxon>
        <taxon>Hymenochaetaceae</taxon>
        <taxon>Sanghuangporus</taxon>
    </lineage>
</organism>
<proteinExistence type="predicted"/>